<keyword evidence="3 8" id="KW-0378">Hydrolase</keyword>
<dbReference type="AlphaFoldDB" id="A0A517YNA9"/>
<dbReference type="EMBL" id="CP036274">
    <property type="protein sequence ID" value="QDU31701.1"/>
    <property type="molecule type" value="Genomic_DNA"/>
</dbReference>
<feature type="compositionally biased region" description="Basic residues" evidence="5">
    <location>
        <begin position="451"/>
        <end position="460"/>
    </location>
</feature>
<dbReference type="InterPro" id="IPR050738">
    <property type="entry name" value="Sulfatase"/>
</dbReference>
<dbReference type="EC" id="3.1.6.1" evidence="8"/>
<evidence type="ECO:0000256" key="6">
    <source>
        <dbReference type="SAM" id="SignalP"/>
    </source>
</evidence>
<accession>A0A517YNA9</accession>
<dbReference type="InterPro" id="IPR024607">
    <property type="entry name" value="Sulfatase_CS"/>
</dbReference>
<evidence type="ECO:0000256" key="2">
    <source>
        <dbReference type="ARBA" id="ARBA00022723"/>
    </source>
</evidence>
<evidence type="ECO:0000259" key="7">
    <source>
        <dbReference type="Pfam" id="PF00884"/>
    </source>
</evidence>
<dbReference type="Gene3D" id="3.40.720.10">
    <property type="entry name" value="Alkaline Phosphatase, subunit A"/>
    <property type="match status" value="1"/>
</dbReference>
<keyword evidence="4" id="KW-0106">Calcium</keyword>
<dbReference type="RefSeq" id="WP_145099270.1">
    <property type="nucleotide sequence ID" value="NZ_CP036274.1"/>
</dbReference>
<evidence type="ECO:0000256" key="1">
    <source>
        <dbReference type="ARBA" id="ARBA00008779"/>
    </source>
</evidence>
<keyword evidence="9" id="KW-1185">Reference proteome</keyword>
<dbReference type="Gene3D" id="3.30.1120.10">
    <property type="match status" value="1"/>
</dbReference>
<dbReference type="InterPro" id="IPR017850">
    <property type="entry name" value="Alkaline_phosphatase_core_sf"/>
</dbReference>
<dbReference type="InterPro" id="IPR000917">
    <property type="entry name" value="Sulfatase_N"/>
</dbReference>
<dbReference type="KEGG" id="aagg:ETAA8_68610"/>
<dbReference type="PANTHER" id="PTHR42693">
    <property type="entry name" value="ARYLSULFATASE FAMILY MEMBER"/>
    <property type="match status" value="1"/>
</dbReference>
<evidence type="ECO:0000313" key="9">
    <source>
        <dbReference type="Proteomes" id="UP000315017"/>
    </source>
</evidence>
<evidence type="ECO:0000313" key="8">
    <source>
        <dbReference type="EMBL" id="QDU31701.1"/>
    </source>
</evidence>
<evidence type="ECO:0000256" key="5">
    <source>
        <dbReference type="SAM" id="MobiDB-lite"/>
    </source>
</evidence>
<keyword evidence="6" id="KW-0732">Signal</keyword>
<dbReference type="GO" id="GO:0046872">
    <property type="term" value="F:metal ion binding"/>
    <property type="evidence" value="ECO:0007669"/>
    <property type="project" value="UniProtKB-KW"/>
</dbReference>
<feature type="region of interest" description="Disordered" evidence="5">
    <location>
        <begin position="431"/>
        <end position="460"/>
    </location>
</feature>
<evidence type="ECO:0000256" key="3">
    <source>
        <dbReference type="ARBA" id="ARBA00022801"/>
    </source>
</evidence>
<evidence type="ECO:0000256" key="4">
    <source>
        <dbReference type="ARBA" id="ARBA00022837"/>
    </source>
</evidence>
<dbReference type="Proteomes" id="UP000315017">
    <property type="component" value="Chromosome"/>
</dbReference>
<dbReference type="SUPFAM" id="SSF53649">
    <property type="entry name" value="Alkaline phosphatase-like"/>
    <property type="match status" value="1"/>
</dbReference>
<name>A0A517YNA9_9BACT</name>
<proteinExistence type="inferred from homology"/>
<organism evidence="8 9">
    <name type="scientific">Anatilimnocola aggregata</name>
    <dbReference type="NCBI Taxonomy" id="2528021"/>
    <lineage>
        <taxon>Bacteria</taxon>
        <taxon>Pseudomonadati</taxon>
        <taxon>Planctomycetota</taxon>
        <taxon>Planctomycetia</taxon>
        <taxon>Pirellulales</taxon>
        <taxon>Pirellulaceae</taxon>
        <taxon>Anatilimnocola</taxon>
    </lineage>
</organism>
<dbReference type="CDD" id="cd16143">
    <property type="entry name" value="ARS_like"/>
    <property type="match status" value="1"/>
</dbReference>
<feature type="signal peptide" evidence="6">
    <location>
        <begin position="1"/>
        <end position="24"/>
    </location>
</feature>
<dbReference type="Pfam" id="PF00884">
    <property type="entry name" value="Sulfatase"/>
    <property type="match status" value="1"/>
</dbReference>
<reference evidence="8 9" key="1">
    <citation type="submission" date="2019-02" db="EMBL/GenBank/DDBJ databases">
        <title>Deep-cultivation of Planctomycetes and their phenomic and genomic characterization uncovers novel biology.</title>
        <authorList>
            <person name="Wiegand S."/>
            <person name="Jogler M."/>
            <person name="Boedeker C."/>
            <person name="Pinto D."/>
            <person name="Vollmers J."/>
            <person name="Rivas-Marin E."/>
            <person name="Kohn T."/>
            <person name="Peeters S.H."/>
            <person name="Heuer A."/>
            <person name="Rast P."/>
            <person name="Oberbeckmann S."/>
            <person name="Bunk B."/>
            <person name="Jeske O."/>
            <person name="Meyerdierks A."/>
            <person name="Storesund J.E."/>
            <person name="Kallscheuer N."/>
            <person name="Luecker S."/>
            <person name="Lage O.M."/>
            <person name="Pohl T."/>
            <person name="Merkel B.J."/>
            <person name="Hornburger P."/>
            <person name="Mueller R.-W."/>
            <person name="Bruemmer F."/>
            <person name="Labrenz M."/>
            <person name="Spormann A.M."/>
            <person name="Op den Camp H."/>
            <person name="Overmann J."/>
            <person name="Amann R."/>
            <person name="Jetten M.S.M."/>
            <person name="Mascher T."/>
            <person name="Medema M.H."/>
            <person name="Devos D.P."/>
            <person name="Kaster A.-K."/>
            <person name="Ovreas L."/>
            <person name="Rohde M."/>
            <person name="Galperin M.Y."/>
            <person name="Jogler C."/>
        </authorList>
    </citation>
    <scope>NUCLEOTIDE SEQUENCE [LARGE SCALE GENOMIC DNA]</scope>
    <source>
        <strain evidence="8 9">ETA_A8</strain>
    </source>
</reference>
<feature type="domain" description="Sulfatase N-terminal" evidence="7">
    <location>
        <begin position="31"/>
        <end position="339"/>
    </location>
</feature>
<dbReference type="PROSITE" id="PS00149">
    <property type="entry name" value="SULFATASE_2"/>
    <property type="match status" value="1"/>
</dbReference>
<comment type="similarity">
    <text evidence="1">Belongs to the sulfatase family.</text>
</comment>
<sequence length="460" mass="50138" precursor="true">MSNLAKCRSAIGLLLLVPWVQLQAAESAAPPNIVFILLDDMGYGQPPCYRADSEFKTPDLDRLARTGMRFTDAHSAAAVCTPTRYGVLTGRYPSRIGQFGVLTTFSRPIIPRERLTVASFLKQHGYHTACIGKWHLGMNWDGSVDKKGDAAPIGARATDGPTALGFDVFAGYTHARNIGMIVEQDKVVAQVTEVETQPWLTKKALEYIDGRAKAGGPFFLYLPLCPPHTPIVPPPEFDGKSGVDKYGDWLYQGDWITGQVLDALDRHGLTANTLVIATSDNGAAGRVYAPLRASKSSIYEGGHRVPFLVQWPGKVKPGTVCDDTICLNDLMATCAEIIGAKLPDNAAEDSVSILPNLLGTAKAPVREATIHQSPKGDLAIRKGDWKLIFFKNGERELYNLQSDLSETNNIAAANSEVVERLTVLMRRYIADGRSTPGPTRQNDVPIEISKKKAGRKEPKK</sequence>
<dbReference type="PROSITE" id="PS00523">
    <property type="entry name" value="SULFATASE_1"/>
    <property type="match status" value="1"/>
</dbReference>
<dbReference type="PANTHER" id="PTHR42693:SF53">
    <property type="entry name" value="ENDO-4-O-SULFATASE"/>
    <property type="match status" value="1"/>
</dbReference>
<dbReference type="OrthoDB" id="9783154at2"/>
<keyword evidence="2" id="KW-0479">Metal-binding</keyword>
<dbReference type="GO" id="GO:0004065">
    <property type="term" value="F:arylsulfatase activity"/>
    <property type="evidence" value="ECO:0007669"/>
    <property type="project" value="UniProtKB-EC"/>
</dbReference>
<feature type="chain" id="PRO_5021721955" evidence="6">
    <location>
        <begin position="25"/>
        <end position="460"/>
    </location>
</feature>
<gene>
    <name evidence="8" type="ORF">ETAA8_68610</name>
</gene>
<protein>
    <submittedName>
        <fullName evidence="8">Arylsulfatase</fullName>
        <ecNumber evidence="8">3.1.6.1</ecNumber>
    </submittedName>
</protein>